<evidence type="ECO:0000256" key="4">
    <source>
        <dbReference type="ARBA" id="ARBA00023008"/>
    </source>
</evidence>
<dbReference type="InterPro" id="IPR009069">
    <property type="entry name" value="Cys_alpha_HP_mot_SF"/>
</dbReference>
<comment type="subcellular location">
    <subcellularLocation>
        <location evidence="1">Mitochondrion intermembrane space</location>
    </subcellularLocation>
</comment>
<evidence type="ECO:0000256" key="9">
    <source>
        <dbReference type="SAM" id="MobiDB-lite"/>
    </source>
</evidence>
<dbReference type="GO" id="GO:0005507">
    <property type="term" value="F:copper ion binding"/>
    <property type="evidence" value="ECO:0007669"/>
    <property type="project" value="InterPro"/>
</dbReference>
<keyword evidence="11" id="KW-1185">Reference proteome</keyword>
<evidence type="ECO:0000313" key="10">
    <source>
        <dbReference type="EMBL" id="RKP26526.1"/>
    </source>
</evidence>
<dbReference type="GO" id="GO:0005758">
    <property type="term" value="C:mitochondrial intermembrane space"/>
    <property type="evidence" value="ECO:0007669"/>
    <property type="project" value="UniProtKB-SubCell"/>
</dbReference>
<evidence type="ECO:0000256" key="2">
    <source>
        <dbReference type="ARBA" id="ARBA00009241"/>
    </source>
</evidence>
<name>A0A4P9Z2B3_9FUNG</name>
<dbReference type="PANTHER" id="PTHR16719">
    <property type="entry name" value="CYTOCHROME C OXIDASE COPPER CHAPERONE"/>
    <property type="match status" value="1"/>
</dbReference>
<keyword evidence="7" id="KW-0143">Chaperone</keyword>
<evidence type="ECO:0000256" key="6">
    <source>
        <dbReference type="ARBA" id="ARBA00023157"/>
    </source>
</evidence>
<dbReference type="InterPro" id="IPR007745">
    <property type="entry name" value="Cyt_c_oxidase_Cu-chaperone"/>
</dbReference>
<evidence type="ECO:0000256" key="7">
    <source>
        <dbReference type="ARBA" id="ARBA00023186"/>
    </source>
</evidence>
<evidence type="ECO:0000256" key="8">
    <source>
        <dbReference type="PIRSR" id="PIRSR607745-1"/>
    </source>
</evidence>
<feature type="binding site" evidence="8">
    <location>
        <position position="40"/>
    </location>
    <ligand>
        <name>Cu cation</name>
        <dbReference type="ChEBI" id="CHEBI:23378"/>
    </ligand>
</feature>
<dbReference type="Pfam" id="PF05051">
    <property type="entry name" value="COX17"/>
    <property type="match status" value="1"/>
</dbReference>
<dbReference type="GO" id="GO:0016531">
    <property type="term" value="F:copper chaperone activity"/>
    <property type="evidence" value="ECO:0007669"/>
    <property type="project" value="InterPro"/>
</dbReference>
<dbReference type="Gene3D" id="1.10.287.1130">
    <property type="entry name" value="CytochromE C oxidase copper chaperone"/>
    <property type="match status" value="1"/>
</dbReference>
<feature type="binding site" evidence="8">
    <location>
        <position position="39"/>
    </location>
    <ligand>
        <name>Cu cation</name>
        <dbReference type="ChEBI" id="CHEBI:23378"/>
    </ligand>
</feature>
<keyword evidence="3 8" id="KW-0479">Metal-binding</keyword>
<feature type="region of interest" description="Disordered" evidence="9">
    <location>
        <begin position="1"/>
        <end position="32"/>
    </location>
</feature>
<proteinExistence type="inferred from homology"/>
<evidence type="ECO:0000256" key="3">
    <source>
        <dbReference type="ARBA" id="ARBA00022723"/>
    </source>
</evidence>
<keyword evidence="5" id="KW-0496">Mitochondrion</keyword>
<comment type="similarity">
    <text evidence="2">Belongs to the COX17 family.</text>
</comment>
<dbReference type="AlphaFoldDB" id="A0A4P9Z2B3"/>
<dbReference type="EMBL" id="KZ989402">
    <property type="protein sequence ID" value="RKP26526.1"/>
    <property type="molecule type" value="Genomic_DNA"/>
</dbReference>
<feature type="compositionally biased region" description="Polar residues" evidence="9">
    <location>
        <begin position="1"/>
        <end position="20"/>
    </location>
</feature>
<dbReference type="OrthoDB" id="1915887at2759"/>
<gene>
    <name evidence="10" type="ORF">SYNPS1DRAFT_14086</name>
</gene>
<sequence length="80" mass="8598">MSPQPATASVAGPNTPTTVTRDPATGRPLDKDGKPLKPCCVCPDTKRIRDECMLRTGDEQACCKEIEAHKACLRALGFNI</sequence>
<dbReference type="PANTHER" id="PTHR16719:SF0">
    <property type="entry name" value="CYTOCHROME C OXIDASE COPPER CHAPERONE"/>
    <property type="match status" value="1"/>
</dbReference>
<keyword evidence="4 8" id="KW-0186">Copper</keyword>
<organism evidence="10 11">
    <name type="scientific">Syncephalis pseudoplumigaleata</name>
    <dbReference type="NCBI Taxonomy" id="1712513"/>
    <lineage>
        <taxon>Eukaryota</taxon>
        <taxon>Fungi</taxon>
        <taxon>Fungi incertae sedis</taxon>
        <taxon>Zoopagomycota</taxon>
        <taxon>Zoopagomycotina</taxon>
        <taxon>Zoopagomycetes</taxon>
        <taxon>Zoopagales</taxon>
        <taxon>Piptocephalidaceae</taxon>
        <taxon>Syncephalis</taxon>
    </lineage>
</organism>
<evidence type="ECO:0000256" key="1">
    <source>
        <dbReference type="ARBA" id="ARBA00004569"/>
    </source>
</evidence>
<reference evidence="11" key="1">
    <citation type="journal article" date="2018" name="Nat. Microbiol.">
        <title>Leveraging single-cell genomics to expand the fungal tree of life.</title>
        <authorList>
            <person name="Ahrendt S.R."/>
            <person name="Quandt C.A."/>
            <person name="Ciobanu D."/>
            <person name="Clum A."/>
            <person name="Salamov A."/>
            <person name="Andreopoulos B."/>
            <person name="Cheng J.F."/>
            <person name="Woyke T."/>
            <person name="Pelin A."/>
            <person name="Henrissat B."/>
            <person name="Reynolds N.K."/>
            <person name="Benny G.L."/>
            <person name="Smith M.E."/>
            <person name="James T.Y."/>
            <person name="Grigoriev I.V."/>
        </authorList>
    </citation>
    <scope>NUCLEOTIDE SEQUENCE [LARGE SCALE GENOMIC DNA]</scope>
    <source>
        <strain evidence="11">Benny S71-1</strain>
    </source>
</reference>
<protein>
    <submittedName>
        <fullName evidence="10">Cytochrome c oxidase copper chaperone</fullName>
    </submittedName>
</protein>
<dbReference type="GO" id="GO:0033617">
    <property type="term" value="P:mitochondrial respiratory chain complex IV assembly"/>
    <property type="evidence" value="ECO:0007669"/>
    <property type="project" value="TreeGrafter"/>
</dbReference>
<keyword evidence="6" id="KW-1015">Disulfide bond</keyword>
<dbReference type="Proteomes" id="UP000278143">
    <property type="component" value="Unassembled WGS sequence"/>
</dbReference>
<accession>A0A4P9Z2B3</accession>
<dbReference type="SUPFAM" id="SSF47072">
    <property type="entry name" value="Cysteine alpha-hairpin motif"/>
    <property type="match status" value="1"/>
</dbReference>
<evidence type="ECO:0000313" key="11">
    <source>
        <dbReference type="Proteomes" id="UP000278143"/>
    </source>
</evidence>
<evidence type="ECO:0000256" key="5">
    <source>
        <dbReference type="ARBA" id="ARBA00023128"/>
    </source>
</evidence>